<keyword evidence="4" id="KW-1185">Reference proteome</keyword>
<dbReference type="GO" id="GO:0009696">
    <property type="term" value="P:salicylic acid metabolic process"/>
    <property type="evidence" value="ECO:0007669"/>
    <property type="project" value="TreeGrafter"/>
</dbReference>
<dbReference type="InterPro" id="IPR001810">
    <property type="entry name" value="F-box_dom"/>
</dbReference>
<dbReference type="InterPro" id="IPR036047">
    <property type="entry name" value="F-box-like_dom_sf"/>
</dbReference>
<dbReference type="SUPFAM" id="SSF53474">
    <property type="entry name" value="alpha/beta-Hydrolases"/>
    <property type="match status" value="1"/>
</dbReference>
<dbReference type="PANTHER" id="PTHR10992:SF872">
    <property type="entry name" value="METHYLESTERASE 11, CHLOROPLASTIC-RELATED"/>
    <property type="match status" value="1"/>
</dbReference>
<feature type="compositionally biased region" description="Polar residues" evidence="1">
    <location>
        <begin position="19"/>
        <end position="33"/>
    </location>
</feature>
<dbReference type="InterPro" id="IPR000073">
    <property type="entry name" value="AB_hydrolase_1"/>
</dbReference>
<dbReference type="OrthoDB" id="1305662at2759"/>
<accession>A0A9Q1MFX2</accession>
<dbReference type="Pfam" id="PF00561">
    <property type="entry name" value="Abhydrolase_1"/>
    <property type="match status" value="1"/>
</dbReference>
<evidence type="ECO:0000256" key="1">
    <source>
        <dbReference type="SAM" id="MobiDB-lite"/>
    </source>
</evidence>
<reference evidence="4" key="1">
    <citation type="journal article" date="2023" name="Proc. Natl. Acad. Sci. U.S.A.">
        <title>Genomic and structural basis for evolution of tropane alkaloid biosynthesis.</title>
        <authorList>
            <person name="Wanga Y.-J."/>
            <person name="Taina T."/>
            <person name="Yua J.-Y."/>
            <person name="Lia J."/>
            <person name="Xua B."/>
            <person name="Chenc J."/>
            <person name="D'Auriad J.C."/>
            <person name="Huanga J.-P."/>
            <person name="Huanga S.-X."/>
        </authorList>
    </citation>
    <scope>NUCLEOTIDE SEQUENCE [LARGE SCALE GENOMIC DNA]</scope>
    <source>
        <strain evidence="4">cv. KIB-2019</strain>
    </source>
</reference>
<dbReference type="PROSITE" id="PS50181">
    <property type="entry name" value="FBOX"/>
    <property type="match status" value="1"/>
</dbReference>
<feature type="region of interest" description="Disordered" evidence="1">
    <location>
        <begin position="59"/>
        <end position="111"/>
    </location>
</feature>
<sequence>MGLCFSRKSTIKKRPPSKRITNQSGSNRWSSRFRSSKKEDSLTQDRALAAAILFQQQLQNGGGGGGGGGGGSVPFDRSTSLRYSNSSKSNKKNQGALPRSSSSRSRSLTDPLLHPHQLVNKELTIDDLETNHFVLVHGGGFGAWCWYKTIALLEEAGFKVTAVDLTGSGVHSFDTNSITSLSQYAKPLTDFLEKLDDGEKVILVGHDFGGACISFAIELYPSKVSKAVFVAATMLISGQSALDIFSEKMKSNDLMRQSQIFIYANGNDKPPTAIDLDKSLLKDLLFNHSPAKDVALASVSMRPIPFSPVLEKLCLSDIKHGRKRVVVKQDINDRISDLPSNVLDRILELMPVHDAARTNILSKQWRSVWAMLPNLKLDKHFCNKLAIKSHSAFNETVDKILLQQHIGDIVKFVLDVSELNTSSYTHINRWMLYATSNGVKELTLNMSNNKSTYKGSFKGDSIYAQSGVASKLRWRGNSKSAEAAMKYLDSPACLDRPLNRLKNVVMHFFKGSKTELLFVKLLFAHSPSLVSMSIKQARASGSKKDGNITTELMRFCRASPKAELFYSLD</sequence>
<dbReference type="Gene3D" id="3.40.50.1820">
    <property type="entry name" value="alpha/beta hydrolase"/>
    <property type="match status" value="1"/>
</dbReference>
<evidence type="ECO:0000259" key="2">
    <source>
        <dbReference type="PROSITE" id="PS50181"/>
    </source>
</evidence>
<evidence type="ECO:0000313" key="3">
    <source>
        <dbReference type="EMBL" id="KAJ8557208.1"/>
    </source>
</evidence>
<organism evidence="3 4">
    <name type="scientific">Anisodus acutangulus</name>
    <dbReference type="NCBI Taxonomy" id="402998"/>
    <lineage>
        <taxon>Eukaryota</taxon>
        <taxon>Viridiplantae</taxon>
        <taxon>Streptophyta</taxon>
        <taxon>Embryophyta</taxon>
        <taxon>Tracheophyta</taxon>
        <taxon>Spermatophyta</taxon>
        <taxon>Magnoliopsida</taxon>
        <taxon>eudicotyledons</taxon>
        <taxon>Gunneridae</taxon>
        <taxon>Pentapetalae</taxon>
        <taxon>asterids</taxon>
        <taxon>lamiids</taxon>
        <taxon>Solanales</taxon>
        <taxon>Solanaceae</taxon>
        <taxon>Solanoideae</taxon>
        <taxon>Hyoscyameae</taxon>
        <taxon>Anisodus</taxon>
    </lineage>
</organism>
<comment type="caution">
    <text evidence="3">The sequence shown here is derived from an EMBL/GenBank/DDBJ whole genome shotgun (WGS) entry which is preliminary data.</text>
</comment>
<name>A0A9Q1MFX2_9SOLA</name>
<dbReference type="Proteomes" id="UP001152561">
    <property type="component" value="Unassembled WGS sequence"/>
</dbReference>
<dbReference type="EMBL" id="JAJAGQ010000007">
    <property type="protein sequence ID" value="KAJ8557208.1"/>
    <property type="molecule type" value="Genomic_DNA"/>
</dbReference>
<feature type="region of interest" description="Disordered" evidence="1">
    <location>
        <begin position="1"/>
        <end position="41"/>
    </location>
</feature>
<evidence type="ECO:0000313" key="4">
    <source>
        <dbReference type="Proteomes" id="UP001152561"/>
    </source>
</evidence>
<dbReference type="InterPro" id="IPR045889">
    <property type="entry name" value="MES/HNL"/>
</dbReference>
<feature type="domain" description="F-box" evidence="2">
    <location>
        <begin position="332"/>
        <end position="368"/>
    </location>
</feature>
<gene>
    <name evidence="3" type="ORF">K7X08_002833</name>
</gene>
<dbReference type="GO" id="GO:0080032">
    <property type="term" value="F:methyl jasmonate esterase activity"/>
    <property type="evidence" value="ECO:0007669"/>
    <property type="project" value="TreeGrafter"/>
</dbReference>
<dbReference type="Pfam" id="PF00646">
    <property type="entry name" value="F-box"/>
    <property type="match status" value="1"/>
</dbReference>
<dbReference type="PANTHER" id="PTHR10992">
    <property type="entry name" value="METHYLESTERASE FAMILY MEMBER"/>
    <property type="match status" value="1"/>
</dbReference>
<feature type="compositionally biased region" description="Gly residues" evidence="1">
    <location>
        <begin position="60"/>
        <end position="72"/>
    </location>
</feature>
<proteinExistence type="predicted"/>
<protein>
    <recommendedName>
        <fullName evidence="2">F-box domain-containing protein</fullName>
    </recommendedName>
</protein>
<dbReference type="AlphaFoldDB" id="A0A9Q1MFX2"/>
<dbReference type="GO" id="GO:0009694">
    <property type="term" value="P:jasmonic acid metabolic process"/>
    <property type="evidence" value="ECO:0007669"/>
    <property type="project" value="TreeGrafter"/>
</dbReference>
<dbReference type="GO" id="GO:0080031">
    <property type="term" value="F:methyl salicylate esterase activity"/>
    <property type="evidence" value="ECO:0007669"/>
    <property type="project" value="TreeGrafter"/>
</dbReference>
<dbReference type="InterPro" id="IPR029058">
    <property type="entry name" value="AB_hydrolase_fold"/>
</dbReference>
<dbReference type="GO" id="GO:0080030">
    <property type="term" value="F:methyl indole-3-acetate esterase activity"/>
    <property type="evidence" value="ECO:0007669"/>
    <property type="project" value="TreeGrafter"/>
</dbReference>
<dbReference type="SUPFAM" id="SSF81383">
    <property type="entry name" value="F-box domain"/>
    <property type="match status" value="1"/>
</dbReference>